<feature type="compositionally biased region" description="Basic and acidic residues" evidence="1">
    <location>
        <begin position="54"/>
        <end position="65"/>
    </location>
</feature>
<organism evidence="2 3">
    <name type="scientific">Meloidogyne enterolobii</name>
    <name type="common">Root-knot nematode worm</name>
    <name type="synonym">Meloidogyne mayaguensis</name>
    <dbReference type="NCBI Taxonomy" id="390850"/>
    <lineage>
        <taxon>Eukaryota</taxon>
        <taxon>Metazoa</taxon>
        <taxon>Ecdysozoa</taxon>
        <taxon>Nematoda</taxon>
        <taxon>Chromadorea</taxon>
        <taxon>Rhabditida</taxon>
        <taxon>Tylenchina</taxon>
        <taxon>Tylenchomorpha</taxon>
        <taxon>Tylenchoidea</taxon>
        <taxon>Meloidogynidae</taxon>
        <taxon>Meloidogyninae</taxon>
        <taxon>Meloidogyne</taxon>
    </lineage>
</organism>
<evidence type="ECO:0000256" key="1">
    <source>
        <dbReference type="SAM" id="MobiDB-lite"/>
    </source>
</evidence>
<dbReference type="Proteomes" id="UP000580250">
    <property type="component" value="Unassembled WGS sequence"/>
</dbReference>
<name>A0A6V7XBV7_MELEN</name>
<gene>
    <name evidence="2" type="ORF">MENT_LOCUS49979</name>
</gene>
<protein>
    <submittedName>
        <fullName evidence="2">Uncharacterized protein</fullName>
    </submittedName>
</protein>
<sequence>MILSKCIHMTNLSPLTAFKCRHFSHLLNKDQEEITLNILDEEIAKIIKEDDKENLKNKHQKSEIEEIKEDEDLK</sequence>
<proteinExistence type="predicted"/>
<dbReference type="AlphaFoldDB" id="A0A6V7XBV7"/>
<evidence type="ECO:0000313" key="3">
    <source>
        <dbReference type="Proteomes" id="UP000580250"/>
    </source>
</evidence>
<comment type="caution">
    <text evidence="2">The sequence shown here is derived from an EMBL/GenBank/DDBJ whole genome shotgun (WGS) entry which is preliminary data.</text>
</comment>
<feature type="region of interest" description="Disordered" evidence="1">
    <location>
        <begin position="54"/>
        <end position="74"/>
    </location>
</feature>
<evidence type="ECO:0000313" key="2">
    <source>
        <dbReference type="EMBL" id="CAD2196784.1"/>
    </source>
</evidence>
<dbReference type="EMBL" id="CAJEWN010001360">
    <property type="protein sequence ID" value="CAD2196784.1"/>
    <property type="molecule type" value="Genomic_DNA"/>
</dbReference>
<accession>A0A6V7XBV7</accession>
<reference evidence="2 3" key="1">
    <citation type="submission" date="2020-08" db="EMBL/GenBank/DDBJ databases">
        <authorList>
            <person name="Koutsovoulos G."/>
            <person name="Danchin GJ E."/>
        </authorList>
    </citation>
    <scope>NUCLEOTIDE SEQUENCE [LARGE SCALE GENOMIC DNA]</scope>
</reference>